<proteinExistence type="inferred from homology"/>
<gene>
    <name evidence="3" type="ORF">HLUCCX14_01565</name>
</gene>
<evidence type="ECO:0000256" key="1">
    <source>
        <dbReference type="ARBA" id="ARBA00008791"/>
    </source>
</evidence>
<comment type="caution">
    <text evidence="3">The sequence shown here is derived from an EMBL/GenBank/DDBJ whole genome shotgun (WGS) entry which is preliminary data.</text>
</comment>
<evidence type="ECO:0000259" key="2">
    <source>
        <dbReference type="Pfam" id="PF00582"/>
    </source>
</evidence>
<feature type="domain" description="UspA" evidence="2">
    <location>
        <begin position="4"/>
        <end position="133"/>
    </location>
</feature>
<evidence type="ECO:0000313" key="3">
    <source>
        <dbReference type="EMBL" id="KPQ30269.1"/>
    </source>
</evidence>
<dbReference type="PATRIC" id="fig|1305731.5.peg.3108"/>
<dbReference type="STRING" id="1305731.GCA_000934705_01557"/>
<dbReference type="PANTHER" id="PTHR46268:SF6">
    <property type="entry name" value="UNIVERSAL STRESS PROTEIN UP12"/>
    <property type="match status" value="1"/>
</dbReference>
<comment type="similarity">
    <text evidence="1">Belongs to the universal stress protein A family.</text>
</comment>
<dbReference type="EMBL" id="LJZQ01000002">
    <property type="protein sequence ID" value="KPQ30269.1"/>
    <property type="molecule type" value="Genomic_DNA"/>
</dbReference>
<dbReference type="InterPro" id="IPR006015">
    <property type="entry name" value="Universal_stress_UspA"/>
</dbReference>
<dbReference type="InterPro" id="IPR014729">
    <property type="entry name" value="Rossmann-like_a/b/a_fold"/>
</dbReference>
<dbReference type="SUPFAM" id="SSF52402">
    <property type="entry name" value="Adenine nucleotide alpha hydrolases-like"/>
    <property type="match status" value="2"/>
</dbReference>
<sequence length="262" mass="28911">MLEHLILTVDYTKEWEQAMEQLPALLRLLGTKKVTLTYVLQTHKRLHRNDTEGAATERLRTIGETLAGALGVETSTHVASGFVAQEVQALARRLTADGVIACNRSHRVGKELFFGNTALNLARTTRVPLLIIPVQDQPSAAEEEILLATDGSKASFNAQTAFEKLMANQRAGRVVWAHSEQPEQSDEATEQQINELAERLPNVHRNILIGRPVDQILQTINDTRPLLTIMGKRGSTPIQEIMIGSTTEHVAAASPYPVLMMP</sequence>
<dbReference type="Proteomes" id="UP000050416">
    <property type="component" value="Unassembled WGS sequence"/>
</dbReference>
<dbReference type="InterPro" id="IPR006016">
    <property type="entry name" value="UspA"/>
</dbReference>
<dbReference type="PANTHER" id="PTHR46268">
    <property type="entry name" value="STRESS RESPONSE PROTEIN NHAX"/>
    <property type="match status" value="1"/>
</dbReference>
<dbReference type="OrthoDB" id="6872702at2"/>
<reference evidence="3 4" key="1">
    <citation type="submission" date="2015-09" db="EMBL/GenBank/DDBJ databases">
        <title>Identification and resolution of microdiversity through metagenomic sequencing of parallel consortia.</title>
        <authorList>
            <person name="Nelson W.C."/>
            <person name="Romine M.F."/>
            <person name="Lindemann S.R."/>
        </authorList>
    </citation>
    <scope>NUCLEOTIDE SEQUENCE [LARGE SCALE GENOMIC DNA]</scope>
    <source>
        <strain evidence="3">HL-55</strain>
    </source>
</reference>
<dbReference type="Gene3D" id="3.40.50.620">
    <property type="entry name" value="HUPs"/>
    <property type="match status" value="2"/>
</dbReference>
<name>A0A0P7YJL7_9GAMM</name>
<feature type="domain" description="UspA" evidence="2">
    <location>
        <begin position="179"/>
        <end position="261"/>
    </location>
</feature>
<evidence type="ECO:0000313" key="4">
    <source>
        <dbReference type="Proteomes" id="UP000050416"/>
    </source>
</evidence>
<dbReference type="PRINTS" id="PR01438">
    <property type="entry name" value="UNVRSLSTRESS"/>
</dbReference>
<dbReference type="AlphaFoldDB" id="A0A0P7YJL7"/>
<organism evidence="3 4">
    <name type="scientific">Marinobacter excellens HL-55</name>
    <dbReference type="NCBI Taxonomy" id="1305731"/>
    <lineage>
        <taxon>Bacteria</taxon>
        <taxon>Pseudomonadati</taxon>
        <taxon>Pseudomonadota</taxon>
        <taxon>Gammaproteobacteria</taxon>
        <taxon>Pseudomonadales</taxon>
        <taxon>Marinobacteraceae</taxon>
        <taxon>Marinobacter</taxon>
    </lineage>
</organism>
<protein>
    <submittedName>
        <fullName evidence="3">Universal stress protein family protein</fullName>
    </submittedName>
</protein>
<accession>A0A0P7YJL7</accession>
<dbReference type="CDD" id="cd00293">
    <property type="entry name" value="USP-like"/>
    <property type="match status" value="2"/>
</dbReference>
<dbReference type="Pfam" id="PF00582">
    <property type="entry name" value="Usp"/>
    <property type="match status" value="2"/>
</dbReference>